<dbReference type="InterPro" id="IPR036397">
    <property type="entry name" value="RNaseH_sf"/>
</dbReference>
<dbReference type="Proteomes" id="UP000261580">
    <property type="component" value="Unassembled WGS sequence"/>
</dbReference>
<organism evidence="1 2">
    <name type="scientific">Neolamprologus brichardi</name>
    <name type="common">Fairy cichlid</name>
    <name type="synonym">Lamprologus brichardi</name>
    <dbReference type="NCBI Taxonomy" id="32507"/>
    <lineage>
        <taxon>Eukaryota</taxon>
        <taxon>Metazoa</taxon>
        <taxon>Chordata</taxon>
        <taxon>Craniata</taxon>
        <taxon>Vertebrata</taxon>
        <taxon>Euteleostomi</taxon>
        <taxon>Actinopterygii</taxon>
        <taxon>Neopterygii</taxon>
        <taxon>Teleostei</taxon>
        <taxon>Neoteleostei</taxon>
        <taxon>Acanthomorphata</taxon>
        <taxon>Ovalentaria</taxon>
        <taxon>Cichlomorphae</taxon>
        <taxon>Cichliformes</taxon>
        <taxon>Cichlidae</taxon>
        <taxon>African cichlids</taxon>
        <taxon>Pseudocrenilabrinae</taxon>
        <taxon>Lamprologini</taxon>
        <taxon>Neolamprologus</taxon>
    </lineage>
</organism>
<dbReference type="Gene3D" id="3.30.420.10">
    <property type="entry name" value="Ribonuclease H-like superfamily/Ribonuclease H"/>
    <property type="match status" value="1"/>
</dbReference>
<dbReference type="Ensembl" id="ENSNBRT00000028172.1">
    <property type="protein sequence ID" value="ENSNBRP00000027455.1"/>
    <property type="gene ID" value="ENSNBRG00000020954.1"/>
</dbReference>
<evidence type="ECO:0000313" key="1">
    <source>
        <dbReference type="Ensembl" id="ENSNBRP00000027455.1"/>
    </source>
</evidence>
<proteinExistence type="predicted"/>
<evidence type="ECO:0008006" key="3">
    <source>
        <dbReference type="Google" id="ProtNLM"/>
    </source>
</evidence>
<evidence type="ECO:0000313" key="2">
    <source>
        <dbReference type="Proteomes" id="UP000261580"/>
    </source>
</evidence>
<keyword evidence="2" id="KW-1185">Reference proteome</keyword>
<sequence length="65" mass="7785">MRGNWIGFQQDNDPKHTSKLVLQWIKQANIKLLERHVRNLWTMLESWPELCQMLGSGYKKHLIKP</sequence>
<accession>A0A3Q4HU58</accession>
<reference evidence="1" key="2">
    <citation type="submission" date="2025-09" db="UniProtKB">
        <authorList>
            <consortium name="Ensembl"/>
        </authorList>
    </citation>
    <scope>IDENTIFICATION</scope>
</reference>
<dbReference type="GO" id="GO:0003676">
    <property type="term" value="F:nucleic acid binding"/>
    <property type="evidence" value="ECO:0007669"/>
    <property type="project" value="InterPro"/>
</dbReference>
<name>A0A3Q4HU58_NEOBR</name>
<dbReference type="AlphaFoldDB" id="A0A3Q4HU58"/>
<protein>
    <recommendedName>
        <fullName evidence="3">Tc1-like transposase DDE domain-containing protein</fullName>
    </recommendedName>
</protein>
<reference evidence="1" key="1">
    <citation type="submission" date="2025-08" db="UniProtKB">
        <authorList>
            <consortium name="Ensembl"/>
        </authorList>
    </citation>
    <scope>IDENTIFICATION</scope>
</reference>